<keyword evidence="1" id="KW-0732">Signal</keyword>
<dbReference type="GeneID" id="24141433"/>
<evidence type="ECO:0000256" key="1">
    <source>
        <dbReference type="SAM" id="SignalP"/>
    </source>
</evidence>
<dbReference type="KEGG" id="spar:SPRG_20239"/>
<proteinExistence type="predicted"/>
<feature type="signal peptide" evidence="1">
    <location>
        <begin position="1"/>
        <end position="22"/>
    </location>
</feature>
<sequence>MKTITLTRLAATLGAISQVVYGDANISSASAVHWTTQPMYSVPVAPTLAALSALPTFQELDVLTKWTPSEFSQSADFFLHSPLSPRNSKKTKMTYDDRPKVTNFTCLDDF</sequence>
<gene>
    <name evidence="2" type="ORF">SPRG_20239</name>
</gene>
<dbReference type="RefSeq" id="XP_012201225.1">
    <property type="nucleotide sequence ID" value="XM_012345835.1"/>
</dbReference>
<feature type="chain" id="PRO_5001634346" evidence="1">
    <location>
        <begin position="23"/>
        <end position="110"/>
    </location>
</feature>
<dbReference type="Proteomes" id="UP000030745">
    <property type="component" value="Unassembled WGS sequence"/>
</dbReference>
<reference evidence="2 3" key="1">
    <citation type="journal article" date="2013" name="PLoS Genet.">
        <title>Distinctive expansion of potential virulence genes in the genome of the oomycete fish pathogen Saprolegnia parasitica.</title>
        <authorList>
            <person name="Jiang R.H."/>
            <person name="de Bruijn I."/>
            <person name="Haas B.J."/>
            <person name="Belmonte R."/>
            <person name="Lobach L."/>
            <person name="Christie J."/>
            <person name="van den Ackerveken G."/>
            <person name="Bottin A."/>
            <person name="Bulone V."/>
            <person name="Diaz-Moreno S.M."/>
            <person name="Dumas B."/>
            <person name="Fan L."/>
            <person name="Gaulin E."/>
            <person name="Govers F."/>
            <person name="Grenville-Briggs L.J."/>
            <person name="Horner N.R."/>
            <person name="Levin J.Z."/>
            <person name="Mammella M."/>
            <person name="Meijer H.J."/>
            <person name="Morris P."/>
            <person name="Nusbaum C."/>
            <person name="Oome S."/>
            <person name="Phillips A.J."/>
            <person name="van Rooyen D."/>
            <person name="Rzeszutek E."/>
            <person name="Saraiva M."/>
            <person name="Secombes C.J."/>
            <person name="Seidl M.F."/>
            <person name="Snel B."/>
            <person name="Stassen J.H."/>
            <person name="Sykes S."/>
            <person name="Tripathy S."/>
            <person name="van den Berg H."/>
            <person name="Vega-Arreguin J.C."/>
            <person name="Wawra S."/>
            <person name="Young S.K."/>
            <person name="Zeng Q."/>
            <person name="Dieguez-Uribeondo J."/>
            <person name="Russ C."/>
            <person name="Tyler B.M."/>
            <person name="van West P."/>
        </authorList>
    </citation>
    <scope>NUCLEOTIDE SEQUENCE [LARGE SCALE GENOMIC DNA]</scope>
    <source>
        <strain evidence="2 3">CBS 223.65</strain>
    </source>
</reference>
<dbReference type="AlphaFoldDB" id="A0A067CBD8"/>
<name>A0A067CBD8_SAPPC</name>
<organism evidence="2 3">
    <name type="scientific">Saprolegnia parasitica (strain CBS 223.65)</name>
    <dbReference type="NCBI Taxonomy" id="695850"/>
    <lineage>
        <taxon>Eukaryota</taxon>
        <taxon>Sar</taxon>
        <taxon>Stramenopiles</taxon>
        <taxon>Oomycota</taxon>
        <taxon>Saprolegniomycetes</taxon>
        <taxon>Saprolegniales</taxon>
        <taxon>Saprolegniaceae</taxon>
        <taxon>Saprolegnia</taxon>
    </lineage>
</organism>
<evidence type="ECO:0000313" key="2">
    <source>
        <dbReference type="EMBL" id="KDO28079.1"/>
    </source>
</evidence>
<accession>A0A067CBD8</accession>
<evidence type="ECO:0000313" key="3">
    <source>
        <dbReference type="Proteomes" id="UP000030745"/>
    </source>
</evidence>
<protein>
    <submittedName>
        <fullName evidence="2">Uncharacterized protein</fullName>
    </submittedName>
</protein>
<keyword evidence="3" id="KW-1185">Reference proteome</keyword>
<dbReference type="VEuPathDB" id="FungiDB:SPRG_20239"/>
<dbReference type="OrthoDB" id="76760at2759"/>
<dbReference type="EMBL" id="KK583213">
    <property type="protein sequence ID" value="KDO28079.1"/>
    <property type="molecule type" value="Genomic_DNA"/>
</dbReference>